<protein>
    <submittedName>
        <fullName evidence="1">Uncharacterized protein</fullName>
    </submittedName>
</protein>
<reference evidence="1" key="2">
    <citation type="journal article" date="2023" name="IMA Fungus">
        <title>Comparative genomic study of the Penicillium genus elucidates a diverse pangenome and 15 lateral gene transfer events.</title>
        <authorList>
            <person name="Petersen C."/>
            <person name="Sorensen T."/>
            <person name="Nielsen M.R."/>
            <person name="Sondergaard T.E."/>
            <person name="Sorensen J.L."/>
            <person name="Fitzpatrick D.A."/>
            <person name="Frisvad J.C."/>
            <person name="Nielsen K.L."/>
        </authorList>
    </citation>
    <scope>NUCLEOTIDE SEQUENCE</scope>
    <source>
        <strain evidence="1">IBT 22155</strain>
    </source>
</reference>
<organism evidence="1 2">
    <name type="scientific">Penicillium bovifimosum</name>
    <dbReference type="NCBI Taxonomy" id="126998"/>
    <lineage>
        <taxon>Eukaryota</taxon>
        <taxon>Fungi</taxon>
        <taxon>Dikarya</taxon>
        <taxon>Ascomycota</taxon>
        <taxon>Pezizomycotina</taxon>
        <taxon>Eurotiomycetes</taxon>
        <taxon>Eurotiomycetidae</taxon>
        <taxon>Eurotiales</taxon>
        <taxon>Aspergillaceae</taxon>
        <taxon>Penicillium</taxon>
    </lineage>
</organism>
<sequence>MSLSNRNWQAIIERETFSRIKIDTSKRLAEFRQLVSRDRLSWSQRRRHIQRIYFIVELESYDGEARTRFENEEEMQRNSKVFTTSIQSLFNALSEGSDNEAIALPEWPDNEVGIRLSIEARSPGDIRGSSRETKEQRGWPSWGKRLLTDDIWDKRYERSYLQFNEEAVGAQCRAVPIITSLIITGAKDYRKIEPASSSFIASKLPRLHHLDLALDDNCKWDPQSRERRRNGMSDTYRFQHDARI</sequence>
<reference evidence="1" key="1">
    <citation type="submission" date="2022-11" db="EMBL/GenBank/DDBJ databases">
        <authorList>
            <person name="Petersen C."/>
        </authorList>
    </citation>
    <scope>NUCLEOTIDE SEQUENCE</scope>
    <source>
        <strain evidence="1">IBT 22155</strain>
    </source>
</reference>
<accession>A0A9W9HA01</accession>
<gene>
    <name evidence="1" type="ORF">N7515_001614</name>
</gene>
<dbReference type="RefSeq" id="XP_056524471.1">
    <property type="nucleotide sequence ID" value="XM_056662358.1"/>
</dbReference>
<evidence type="ECO:0000313" key="2">
    <source>
        <dbReference type="Proteomes" id="UP001149079"/>
    </source>
</evidence>
<name>A0A9W9HA01_9EURO</name>
<dbReference type="OrthoDB" id="4802432at2759"/>
<dbReference type="AlphaFoldDB" id="A0A9W9HA01"/>
<comment type="caution">
    <text evidence="1">The sequence shown here is derived from an EMBL/GenBank/DDBJ whole genome shotgun (WGS) entry which is preliminary data.</text>
</comment>
<dbReference type="Proteomes" id="UP001149079">
    <property type="component" value="Unassembled WGS sequence"/>
</dbReference>
<keyword evidence="2" id="KW-1185">Reference proteome</keyword>
<dbReference type="GeneID" id="81401528"/>
<dbReference type="EMBL" id="JAPQKL010000002">
    <property type="protein sequence ID" value="KAJ5142827.1"/>
    <property type="molecule type" value="Genomic_DNA"/>
</dbReference>
<proteinExistence type="predicted"/>
<evidence type="ECO:0000313" key="1">
    <source>
        <dbReference type="EMBL" id="KAJ5142827.1"/>
    </source>
</evidence>